<dbReference type="SMART" id="SM00382">
    <property type="entry name" value="AAA"/>
    <property type="match status" value="1"/>
</dbReference>
<evidence type="ECO:0000313" key="7">
    <source>
        <dbReference type="Proteomes" id="UP000054524"/>
    </source>
</evidence>
<keyword evidence="7" id="KW-1185">Reference proteome</keyword>
<evidence type="ECO:0000256" key="4">
    <source>
        <dbReference type="ARBA" id="ARBA00022840"/>
    </source>
</evidence>
<dbReference type="RefSeq" id="XP_052905771.1">
    <property type="nucleotide sequence ID" value="XM_053047946.1"/>
</dbReference>
<dbReference type="GeneID" id="77675266"/>
<dbReference type="InterPro" id="IPR013748">
    <property type="entry name" value="Rep_factorC_C"/>
</dbReference>
<reference evidence="6 7" key="1">
    <citation type="journal article" date="2014" name="Genome Announc.">
        <title>Genome Sequence of the Microsporidian Species Nematocida sp1 Strain ERTm6 (ATCC PRA-372).</title>
        <authorList>
            <person name="Bakowski M.A."/>
            <person name="Priest M."/>
            <person name="Young S."/>
            <person name="Cuomo C.A."/>
            <person name="Troemel E.R."/>
        </authorList>
    </citation>
    <scope>NUCLEOTIDE SEQUENCE [LARGE SCALE GENOMIC DNA]</scope>
    <source>
        <strain evidence="6 7">ERTm6</strain>
    </source>
</reference>
<dbReference type="AlphaFoldDB" id="A0A086J4Z8"/>
<dbReference type="InterPro" id="IPR050238">
    <property type="entry name" value="DNA_Rep/Repair_Clamp_Loader"/>
</dbReference>
<dbReference type="OrthoDB" id="4199794at2759"/>
<dbReference type="SUPFAM" id="SSF48019">
    <property type="entry name" value="post-AAA+ oligomerization domain-like"/>
    <property type="match status" value="1"/>
</dbReference>
<dbReference type="SUPFAM" id="SSF52540">
    <property type="entry name" value="P-loop containing nucleoside triphosphate hydrolases"/>
    <property type="match status" value="1"/>
</dbReference>
<dbReference type="GO" id="GO:0031391">
    <property type="term" value="C:Elg1 RFC-like complex"/>
    <property type="evidence" value="ECO:0007669"/>
    <property type="project" value="UniProtKB-ARBA"/>
</dbReference>
<dbReference type="GO" id="GO:0003689">
    <property type="term" value="F:DNA clamp loader activity"/>
    <property type="evidence" value="ECO:0007669"/>
    <property type="project" value="TreeGrafter"/>
</dbReference>
<evidence type="ECO:0000259" key="5">
    <source>
        <dbReference type="SMART" id="SM00382"/>
    </source>
</evidence>
<dbReference type="FunFam" id="3.40.50.300:FF:000952">
    <property type="entry name" value="Replication factor C subunit 2"/>
    <property type="match status" value="1"/>
</dbReference>
<evidence type="ECO:0000256" key="1">
    <source>
        <dbReference type="ARBA" id="ARBA00005378"/>
    </source>
</evidence>
<dbReference type="InterPro" id="IPR008921">
    <property type="entry name" value="DNA_pol3_clamp-load_cplx_C"/>
</dbReference>
<keyword evidence="3" id="KW-0547">Nucleotide-binding</keyword>
<dbReference type="Gene3D" id="1.20.272.10">
    <property type="match status" value="1"/>
</dbReference>
<dbReference type="GO" id="GO:0003677">
    <property type="term" value="F:DNA binding"/>
    <property type="evidence" value="ECO:0007669"/>
    <property type="project" value="InterPro"/>
</dbReference>
<dbReference type="GO" id="GO:0005663">
    <property type="term" value="C:DNA replication factor C complex"/>
    <property type="evidence" value="ECO:0007669"/>
    <property type="project" value="TreeGrafter"/>
</dbReference>
<dbReference type="PANTHER" id="PTHR11669:SF20">
    <property type="entry name" value="REPLICATION FACTOR C SUBUNIT 4"/>
    <property type="match status" value="1"/>
</dbReference>
<evidence type="ECO:0000256" key="3">
    <source>
        <dbReference type="ARBA" id="ARBA00022741"/>
    </source>
</evidence>
<sequence length="319" mass="35952">MNGVSNQALTEKYRPAYLRNLVGNVHITDGLQALVKSEDIPHFLFFGPPGTGKTTAAKAICREVLASPERNVMELNASDERGIGVIREKVKVFASTFGISCKMKIIILDEADSMTKEAQNALRRIIEIYSKNVRFIIICNYSTKIIPAIKSRCAPFRFGPVKPAEMHAFVKEIVAKEEGIATDDSIERICKIAQGDIRRAVNLVNGLLITEDREITCSRVNKHYKEVKPSEIQQMFRIMRTEDFETAKAEFRRIKTEFGLGLKEIVNAIADVLKEEITEEKGHQMSYLSEIEHRLGRGASELVQENALISYFSGRTKKL</sequence>
<feature type="domain" description="AAA+ ATPase" evidence="5">
    <location>
        <begin position="39"/>
        <end position="164"/>
    </location>
</feature>
<dbReference type="EMBL" id="AKIJ01000001">
    <property type="protein sequence ID" value="KFG27216.1"/>
    <property type="molecule type" value="Genomic_DNA"/>
</dbReference>
<evidence type="ECO:0000313" key="6">
    <source>
        <dbReference type="EMBL" id="KFG27216.1"/>
    </source>
</evidence>
<dbReference type="GO" id="GO:0016887">
    <property type="term" value="F:ATP hydrolysis activity"/>
    <property type="evidence" value="ECO:0007669"/>
    <property type="project" value="InterPro"/>
</dbReference>
<accession>A0A086J4Z8</accession>
<protein>
    <recommendedName>
        <fullName evidence="5">AAA+ ATPase domain-containing protein</fullName>
    </recommendedName>
</protein>
<comment type="similarity">
    <text evidence="1">Belongs to the activator 1 small subunits family.</text>
</comment>
<proteinExistence type="inferred from homology"/>
<dbReference type="CDD" id="cd00009">
    <property type="entry name" value="AAA"/>
    <property type="match status" value="1"/>
</dbReference>
<dbReference type="InterPro" id="IPR003959">
    <property type="entry name" value="ATPase_AAA_core"/>
</dbReference>
<gene>
    <name evidence="6" type="ORF">NESG_00293</name>
</gene>
<organism evidence="6 7">
    <name type="scientific">Nematocida ausubeli (strain ATCC PRA-371 / ERTm2)</name>
    <name type="common">Nematode killer fungus</name>
    <dbReference type="NCBI Taxonomy" id="1913371"/>
    <lineage>
        <taxon>Eukaryota</taxon>
        <taxon>Fungi</taxon>
        <taxon>Fungi incertae sedis</taxon>
        <taxon>Microsporidia</taxon>
        <taxon>Nematocida</taxon>
    </lineage>
</organism>
<keyword evidence="4" id="KW-0067">ATP-binding</keyword>
<dbReference type="Proteomes" id="UP000054524">
    <property type="component" value="Unassembled WGS sequence"/>
</dbReference>
<dbReference type="Pfam" id="PF08542">
    <property type="entry name" value="Rep_fac_C"/>
    <property type="match status" value="1"/>
</dbReference>
<dbReference type="HOGENOM" id="CLU_042324_2_0_1"/>
<dbReference type="Gene3D" id="1.10.8.60">
    <property type="match status" value="1"/>
</dbReference>
<name>A0A086J4Z8_NEMA1</name>
<evidence type="ECO:0000256" key="2">
    <source>
        <dbReference type="ARBA" id="ARBA00022705"/>
    </source>
</evidence>
<dbReference type="InterPro" id="IPR027417">
    <property type="entry name" value="P-loop_NTPase"/>
</dbReference>
<dbReference type="GO" id="GO:0006271">
    <property type="term" value="P:DNA strand elongation involved in DNA replication"/>
    <property type="evidence" value="ECO:0007669"/>
    <property type="project" value="UniProtKB-ARBA"/>
</dbReference>
<dbReference type="GO" id="GO:0006281">
    <property type="term" value="P:DNA repair"/>
    <property type="evidence" value="ECO:0007669"/>
    <property type="project" value="TreeGrafter"/>
</dbReference>
<dbReference type="InterPro" id="IPR003593">
    <property type="entry name" value="AAA+_ATPase"/>
</dbReference>
<dbReference type="GO" id="GO:0005524">
    <property type="term" value="F:ATP binding"/>
    <property type="evidence" value="ECO:0007669"/>
    <property type="project" value="UniProtKB-KW"/>
</dbReference>
<dbReference type="Gene3D" id="3.40.50.300">
    <property type="entry name" value="P-loop containing nucleotide triphosphate hydrolases"/>
    <property type="match status" value="1"/>
</dbReference>
<keyword evidence="2" id="KW-0235">DNA replication</keyword>
<comment type="caution">
    <text evidence="6">The sequence shown here is derived from an EMBL/GenBank/DDBJ whole genome shotgun (WGS) entry which is preliminary data.</text>
</comment>
<dbReference type="NCBIfam" id="NF001679">
    <property type="entry name" value="PRK00440.1"/>
    <property type="match status" value="1"/>
</dbReference>
<dbReference type="PANTHER" id="PTHR11669">
    <property type="entry name" value="REPLICATION FACTOR C / DNA POLYMERASE III GAMMA-TAU SUBUNIT"/>
    <property type="match status" value="1"/>
</dbReference>
<dbReference type="Pfam" id="PF00004">
    <property type="entry name" value="AAA"/>
    <property type="match status" value="1"/>
</dbReference>